<keyword evidence="4" id="KW-1185">Reference proteome</keyword>
<keyword evidence="1" id="KW-0175">Coiled coil</keyword>
<feature type="coiled-coil region" evidence="1">
    <location>
        <begin position="9"/>
        <end position="43"/>
    </location>
</feature>
<dbReference type="Gene3D" id="3.80.10.10">
    <property type="entry name" value="Ribonuclease Inhibitor"/>
    <property type="match status" value="1"/>
</dbReference>
<dbReference type="SUPFAM" id="SSF81383">
    <property type="entry name" value="F-box domain"/>
    <property type="match status" value="1"/>
</dbReference>
<proteinExistence type="predicted"/>
<dbReference type="Gene3D" id="1.20.1280.50">
    <property type="match status" value="1"/>
</dbReference>
<dbReference type="SUPFAM" id="SSF52047">
    <property type="entry name" value="RNI-like"/>
    <property type="match status" value="1"/>
</dbReference>
<dbReference type="OrthoDB" id="3203373at2759"/>
<organism evidence="3 4">
    <name type="scientific">Collybiopsis confluens</name>
    <dbReference type="NCBI Taxonomy" id="2823264"/>
    <lineage>
        <taxon>Eukaryota</taxon>
        <taxon>Fungi</taxon>
        <taxon>Dikarya</taxon>
        <taxon>Basidiomycota</taxon>
        <taxon>Agaricomycotina</taxon>
        <taxon>Agaricomycetes</taxon>
        <taxon>Agaricomycetidae</taxon>
        <taxon>Agaricales</taxon>
        <taxon>Marasmiineae</taxon>
        <taxon>Omphalotaceae</taxon>
        <taxon>Collybiopsis</taxon>
    </lineage>
</organism>
<accession>A0A8H5HZD2</accession>
<dbReference type="EMBL" id="JAACJN010000006">
    <property type="protein sequence ID" value="KAF5392367.1"/>
    <property type="molecule type" value="Genomic_DNA"/>
</dbReference>
<dbReference type="InterPro" id="IPR032675">
    <property type="entry name" value="LRR_dom_sf"/>
</dbReference>
<name>A0A8H5HZD2_9AGAR</name>
<evidence type="ECO:0000256" key="1">
    <source>
        <dbReference type="SAM" id="Coils"/>
    </source>
</evidence>
<dbReference type="PROSITE" id="PS50181">
    <property type="entry name" value="FBOX"/>
    <property type="match status" value="1"/>
</dbReference>
<dbReference type="AlphaFoldDB" id="A0A8H5HZD2"/>
<evidence type="ECO:0000313" key="4">
    <source>
        <dbReference type="Proteomes" id="UP000518752"/>
    </source>
</evidence>
<gene>
    <name evidence="3" type="ORF">D9757_001463</name>
</gene>
<feature type="domain" description="F-box" evidence="2">
    <location>
        <begin position="51"/>
        <end position="101"/>
    </location>
</feature>
<protein>
    <recommendedName>
        <fullName evidence="2">F-box domain-containing protein</fullName>
    </recommendedName>
</protein>
<comment type="caution">
    <text evidence="3">The sequence shown here is derived from an EMBL/GenBank/DDBJ whole genome shotgun (WGS) entry which is preliminary data.</text>
</comment>
<evidence type="ECO:0000259" key="2">
    <source>
        <dbReference type="PROSITE" id="PS50181"/>
    </source>
</evidence>
<reference evidence="3 4" key="1">
    <citation type="journal article" date="2020" name="ISME J.">
        <title>Uncovering the hidden diversity of litter-decomposition mechanisms in mushroom-forming fungi.</title>
        <authorList>
            <person name="Floudas D."/>
            <person name="Bentzer J."/>
            <person name="Ahren D."/>
            <person name="Johansson T."/>
            <person name="Persson P."/>
            <person name="Tunlid A."/>
        </authorList>
    </citation>
    <scope>NUCLEOTIDE SEQUENCE [LARGE SCALE GENOMIC DNA]</scope>
    <source>
        <strain evidence="3 4">CBS 406.79</strain>
    </source>
</reference>
<dbReference type="InterPro" id="IPR036047">
    <property type="entry name" value="F-box-like_dom_sf"/>
</dbReference>
<sequence length="474" mass="53495">MGQTQIDSLAALDSDLNALRDMKADLLRDLDEINAKIHEAEIKRAPIHNDLVPISKLPSEIFSDILLTCQNDQYRTHLYASQVCTRWRCLVQNTPRLWAEIRIHLLPKKSTASLQKFETYLNRSGPTCPYTLSLFVDNKKLDFSPFLGLLTAHISRCNVLEVWVLEHAKASLQLREHFESLHAPQLERLDLNVDYVQDASYVKGWSTTPSIFKAGVPSLRSLRLSGYAGALLPPVSSDITTLHLDGRCIENPSALTFRQMLSAMPSLVNLSLQGLKVDRVSDTVLELPRLRSLRYRPANRLASPDIHCLGALPLKQLDTLVLCEASDLRLFEFPNVKSLVLWDCEFGVAQVGHVMLAFPALENLSLHSSSLIYMALGIDGKPIWWPKLKTLCIRDLVPSEVSMLLRMVKHRKSVNYPLELVTMDQGSRRRAQREKVHVELASLVDLRWASDVPEPWPDEATAAGHDGFWYGDLI</sequence>
<dbReference type="Proteomes" id="UP000518752">
    <property type="component" value="Unassembled WGS sequence"/>
</dbReference>
<dbReference type="InterPro" id="IPR001810">
    <property type="entry name" value="F-box_dom"/>
</dbReference>
<evidence type="ECO:0000313" key="3">
    <source>
        <dbReference type="EMBL" id="KAF5392367.1"/>
    </source>
</evidence>